<proteinExistence type="predicted"/>
<name>M1YWH9_NITG3</name>
<organism evidence="2 3">
    <name type="scientific">Nitrospina gracilis (strain 3/211)</name>
    <dbReference type="NCBI Taxonomy" id="1266370"/>
    <lineage>
        <taxon>Bacteria</taxon>
        <taxon>Pseudomonadati</taxon>
        <taxon>Nitrospinota/Tectimicrobiota group</taxon>
        <taxon>Nitrospinota</taxon>
        <taxon>Nitrospinia</taxon>
        <taxon>Nitrospinales</taxon>
        <taxon>Nitrospinaceae</taxon>
        <taxon>Nitrospina</taxon>
    </lineage>
</organism>
<evidence type="ECO:0000256" key="1">
    <source>
        <dbReference type="SAM" id="MobiDB-lite"/>
    </source>
</evidence>
<dbReference type="Proteomes" id="UP000011704">
    <property type="component" value="Unassembled WGS sequence"/>
</dbReference>
<protein>
    <submittedName>
        <fullName evidence="2">Uncharacterized protein</fullName>
    </submittedName>
</protein>
<dbReference type="AlphaFoldDB" id="M1YWH9"/>
<accession>M1YWH9</accession>
<sequence length="259" mass="29457">MKAQTLVNQALKQGFKEFLEKETGTGRIVHLKTEAFLKLINDKVLRLGEEDYFTHSEMDLEDNDYCFVYSDGFSEDLWSYQPPETLDDLLHHAYFCLYNQRPKPMLTLASVDNVYLILLELMKGLAGKPIVHMSEPKFLKFDKVDIAKIAELKDFSGRLGGCGDSYAPTDDACGEPMCQSTFAWIKDHICLIYMVGSCDGFLEIKLFPFRTTEQNEVIPLQEEAGPEKEGEKENGKEPKKIEKTPAAPKTKALPKPFRK</sequence>
<evidence type="ECO:0000313" key="3">
    <source>
        <dbReference type="Proteomes" id="UP000011704"/>
    </source>
</evidence>
<feature type="region of interest" description="Disordered" evidence="1">
    <location>
        <begin position="217"/>
        <end position="259"/>
    </location>
</feature>
<reference evidence="2 3" key="1">
    <citation type="journal article" date="2013" name="Front. Microbiol.">
        <title>The genome of Nitrospina gracilis illuminates the metabolism and evolution of the major marine nitrite oxidizer.</title>
        <authorList>
            <person name="Luecker S."/>
            <person name="Nowka B."/>
            <person name="Rattei T."/>
            <person name="Spieck E."/>
            <person name="and Daims H."/>
        </authorList>
    </citation>
    <scope>NUCLEOTIDE SEQUENCE [LARGE SCALE GENOMIC DNA]</scope>
    <source>
        <strain evidence="2 3">3/211</strain>
    </source>
</reference>
<feature type="compositionally biased region" description="Low complexity" evidence="1">
    <location>
        <begin position="244"/>
        <end position="259"/>
    </location>
</feature>
<feature type="compositionally biased region" description="Basic and acidic residues" evidence="1">
    <location>
        <begin position="225"/>
        <end position="243"/>
    </location>
</feature>
<gene>
    <name evidence="2" type="ORF">NITGR_170100</name>
</gene>
<dbReference type="STRING" id="1266370.NITGR_170100"/>
<dbReference type="HOGENOM" id="CLU_1072950_0_0_0"/>
<dbReference type="EMBL" id="CAQJ01000019">
    <property type="protein sequence ID" value="CCQ89843.1"/>
    <property type="molecule type" value="Genomic_DNA"/>
</dbReference>
<evidence type="ECO:0000313" key="2">
    <source>
        <dbReference type="EMBL" id="CCQ89843.1"/>
    </source>
</evidence>
<dbReference type="InParanoid" id="M1YWH9"/>
<keyword evidence="3" id="KW-1185">Reference proteome</keyword>
<dbReference type="RefSeq" id="WP_005006684.1">
    <property type="nucleotide sequence ID" value="NZ_HG422173.1"/>
</dbReference>
<comment type="caution">
    <text evidence="2">The sequence shown here is derived from an EMBL/GenBank/DDBJ whole genome shotgun (WGS) entry which is preliminary data.</text>
</comment>